<comment type="caution">
    <text evidence="1">The sequence shown here is derived from an EMBL/GenBank/DDBJ whole genome shotgun (WGS) entry which is preliminary data.</text>
</comment>
<dbReference type="AlphaFoldDB" id="T0Z1I4"/>
<dbReference type="EMBL" id="AUZX01012507">
    <property type="protein sequence ID" value="EQD39098.1"/>
    <property type="molecule type" value="Genomic_DNA"/>
</dbReference>
<accession>T0Z1I4</accession>
<organism evidence="1">
    <name type="scientific">mine drainage metagenome</name>
    <dbReference type="NCBI Taxonomy" id="410659"/>
    <lineage>
        <taxon>unclassified sequences</taxon>
        <taxon>metagenomes</taxon>
        <taxon>ecological metagenomes</taxon>
    </lineage>
</organism>
<gene>
    <name evidence="1" type="ORF">B1A_17013</name>
</gene>
<evidence type="ECO:0000313" key="1">
    <source>
        <dbReference type="EMBL" id="EQD39098.1"/>
    </source>
</evidence>
<protein>
    <submittedName>
        <fullName evidence="1">Type III restriction protein res subunit</fullName>
    </submittedName>
</protein>
<name>T0Z1I4_9ZZZZ</name>
<sequence>MARRAPFLETWDEMAARVCRDIPGRQRDWGLVVLNDEAHHCYRRKPNDTTEERMTADERREAKRDEEAAAVWLNGLEAIGRKYGVKAAFDLSATPFFLKGSGHPEGTLFPWVVSDFALIDAIETGIVKVPRLPTADNRDEGALPTYRNLWALVGTQLPKVARRGT</sequence>
<reference evidence="1" key="2">
    <citation type="journal article" date="2014" name="ISME J.">
        <title>Microbial stratification in low pH oxic and suboxic macroscopic growths along an acid mine drainage.</title>
        <authorList>
            <person name="Mendez-Garcia C."/>
            <person name="Mesa V."/>
            <person name="Sprenger R.R."/>
            <person name="Richter M."/>
            <person name="Diez M.S."/>
            <person name="Solano J."/>
            <person name="Bargiela R."/>
            <person name="Golyshina O.V."/>
            <person name="Manteca A."/>
            <person name="Ramos J.L."/>
            <person name="Gallego J.R."/>
            <person name="Llorente I."/>
            <person name="Martins Dos Santos V.A."/>
            <person name="Jensen O.N."/>
            <person name="Pelaez A.I."/>
            <person name="Sanchez J."/>
            <person name="Ferrer M."/>
        </authorList>
    </citation>
    <scope>NUCLEOTIDE SEQUENCE</scope>
</reference>
<proteinExistence type="predicted"/>
<feature type="non-terminal residue" evidence="1">
    <location>
        <position position="165"/>
    </location>
</feature>
<reference evidence="1" key="1">
    <citation type="submission" date="2013-08" db="EMBL/GenBank/DDBJ databases">
        <authorList>
            <person name="Mendez C."/>
            <person name="Richter M."/>
            <person name="Ferrer M."/>
            <person name="Sanchez J."/>
        </authorList>
    </citation>
    <scope>NUCLEOTIDE SEQUENCE</scope>
</reference>